<evidence type="ECO:0000313" key="4">
    <source>
        <dbReference type="Proteomes" id="UP001143463"/>
    </source>
</evidence>
<dbReference type="SUPFAM" id="SSF142433">
    <property type="entry name" value="CinA-like"/>
    <property type="match status" value="1"/>
</dbReference>
<gene>
    <name evidence="3" type="ORF">GCM10017577_68760</name>
</gene>
<dbReference type="InterPro" id="IPR036653">
    <property type="entry name" value="CinA-like_C"/>
</dbReference>
<dbReference type="AlphaFoldDB" id="A0A9W6P0Q5"/>
<dbReference type="Proteomes" id="UP001143463">
    <property type="component" value="Unassembled WGS sequence"/>
</dbReference>
<sequence length="178" mass="17890">MSAQQTPDDIAATIAERASAAGRTVAVAESLTGGMVASALARAEGAAEWFRGSIVAYSSEVKHDLLQVPEGPVVSEPAARTMAGRVRELLGADLAVALTGSGGPDPQDGQPPGTVYMAVAGEPGGEEVLRLDLEGEPADICGAAAKAALELIAARLESEQDREQDSGQPVAAGRGGTG</sequence>
<dbReference type="EMBL" id="BSFQ01000053">
    <property type="protein sequence ID" value="GLL15723.1"/>
    <property type="molecule type" value="Genomic_DNA"/>
</dbReference>
<dbReference type="InterPro" id="IPR008136">
    <property type="entry name" value="CinA_C"/>
</dbReference>
<comment type="caution">
    <text evidence="3">The sequence shown here is derived from an EMBL/GenBank/DDBJ whole genome shotgun (WGS) entry which is preliminary data.</text>
</comment>
<evidence type="ECO:0000259" key="2">
    <source>
        <dbReference type="Pfam" id="PF02464"/>
    </source>
</evidence>
<feature type="region of interest" description="Disordered" evidence="1">
    <location>
        <begin position="157"/>
        <end position="178"/>
    </location>
</feature>
<evidence type="ECO:0000256" key="1">
    <source>
        <dbReference type="SAM" id="MobiDB-lite"/>
    </source>
</evidence>
<dbReference type="Pfam" id="PF02464">
    <property type="entry name" value="CinA"/>
    <property type="match status" value="1"/>
</dbReference>
<name>A0A9W6P0Q5_9PSEU</name>
<feature type="domain" description="CinA C-terminal" evidence="2">
    <location>
        <begin position="9"/>
        <end position="154"/>
    </location>
</feature>
<protein>
    <submittedName>
        <fullName evidence="3">Competence damage-inducible protein A</fullName>
    </submittedName>
</protein>
<evidence type="ECO:0000313" key="3">
    <source>
        <dbReference type="EMBL" id="GLL15723.1"/>
    </source>
</evidence>
<dbReference type="NCBIfam" id="TIGR00199">
    <property type="entry name" value="PncC_domain"/>
    <property type="match status" value="1"/>
</dbReference>
<proteinExistence type="predicted"/>
<keyword evidence="4" id="KW-1185">Reference proteome</keyword>
<reference evidence="3" key="2">
    <citation type="submission" date="2023-01" db="EMBL/GenBank/DDBJ databases">
        <authorList>
            <person name="Sun Q."/>
            <person name="Evtushenko L."/>
        </authorList>
    </citation>
    <scope>NUCLEOTIDE SEQUENCE</scope>
    <source>
        <strain evidence="3">VKM Ac-1069</strain>
    </source>
</reference>
<accession>A0A9W6P0Q5</accession>
<organism evidence="3 4">
    <name type="scientific">Pseudonocardia halophobica</name>
    <dbReference type="NCBI Taxonomy" id="29401"/>
    <lineage>
        <taxon>Bacteria</taxon>
        <taxon>Bacillati</taxon>
        <taxon>Actinomycetota</taxon>
        <taxon>Actinomycetes</taxon>
        <taxon>Pseudonocardiales</taxon>
        <taxon>Pseudonocardiaceae</taxon>
        <taxon>Pseudonocardia</taxon>
    </lineage>
</organism>
<reference evidence="3" key="1">
    <citation type="journal article" date="2014" name="Int. J. Syst. Evol. Microbiol.">
        <title>Complete genome sequence of Corynebacterium casei LMG S-19264T (=DSM 44701T), isolated from a smear-ripened cheese.</title>
        <authorList>
            <consortium name="US DOE Joint Genome Institute (JGI-PGF)"/>
            <person name="Walter F."/>
            <person name="Albersmeier A."/>
            <person name="Kalinowski J."/>
            <person name="Ruckert C."/>
        </authorList>
    </citation>
    <scope>NUCLEOTIDE SEQUENCE</scope>
    <source>
        <strain evidence="3">VKM Ac-1069</strain>
    </source>
</reference>
<dbReference type="Gene3D" id="3.90.950.20">
    <property type="entry name" value="CinA-like"/>
    <property type="match status" value="1"/>
</dbReference>
<dbReference type="RefSeq" id="WP_037053405.1">
    <property type="nucleotide sequence ID" value="NZ_BAAAUZ010000031.1"/>
</dbReference>